<dbReference type="Proteomes" id="UP000317369">
    <property type="component" value="Chromosome"/>
</dbReference>
<name>A0A517YV43_9BACT</name>
<sequence>MNDWFNQMVGNINNAGLDKFEIQLEGGKLLVTQKAARIIACQIDGIDENLFYSGGEIEPGYYGGGDRVWVAPEIAYYWPSLEKAREDAIKWAAVPQNVDPGNYQTADAGSQHVCLQNRDIKLTDGRTNKKIQFDIERFIGRCPRPEGLPDNVTCTSFSITNEIQVSQGDPQAVVGAWDILQVPPRGTLICPLAQPIETPTSYYEDFGDLHVQWDDTAVRYLIDANRRTKMGIPPEATTGRMGYYREIGSTATLIIRIFPSFPGLPYVDQPISNDKDCITGGDVLQAYNDDGNYGPFGEMEYHDPGVVVQGTPNKRSGTSVTHILTGSPDAVKTAGKQILNCEIIPI</sequence>
<accession>A0A517YV43</accession>
<proteinExistence type="predicted"/>
<dbReference type="InterPro" id="IPR046713">
    <property type="entry name" value="DUF6786"/>
</dbReference>
<gene>
    <name evidence="1" type="ORF">KS4_21460</name>
</gene>
<organism evidence="1 2">
    <name type="scientific">Poriferisphaera corsica</name>
    <dbReference type="NCBI Taxonomy" id="2528020"/>
    <lineage>
        <taxon>Bacteria</taxon>
        <taxon>Pseudomonadati</taxon>
        <taxon>Planctomycetota</taxon>
        <taxon>Phycisphaerae</taxon>
        <taxon>Phycisphaerales</taxon>
        <taxon>Phycisphaeraceae</taxon>
        <taxon>Poriferisphaera</taxon>
    </lineage>
</organism>
<dbReference type="OrthoDB" id="266444at2"/>
<keyword evidence="2" id="KW-1185">Reference proteome</keyword>
<dbReference type="EMBL" id="CP036425">
    <property type="protein sequence ID" value="QDU34084.1"/>
    <property type="molecule type" value="Genomic_DNA"/>
</dbReference>
<dbReference type="AlphaFoldDB" id="A0A517YV43"/>
<dbReference type="KEGG" id="pcor:KS4_21460"/>
<reference evidence="1 2" key="1">
    <citation type="submission" date="2019-02" db="EMBL/GenBank/DDBJ databases">
        <title>Deep-cultivation of Planctomycetes and their phenomic and genomic characterization uncovers novel biology.</title>
        <authorList>
            <person name="Wiegand S."/>
            <person name="Jogler M."/>
            <person name="Boedeker C."/>
            <person name="Pinto D."/>
            <person name="Vollmers J."/>
            <person name="Rivas-Marin E."/>
            <person name="Kohn T."/>
            <person name="Peeters S.H."/>
            <person name="Heuer A."/>
            <person name="Rast P."/>
            <person name="Oberbeckmann S."/>
            <person name="Bunk B."/>
            <person name="Jeske O."/>
            <person name="Meyerdierks A."/>
            <person name="Storesund J.E."/>
            <person name="Kallscheuer N."/>
            <person name="Luecker S."/>
            <person name="Lage O.M."/>
            <person name="Pohl T."/>
            <person name="Merkel B.J."/>
            <person name="Hornburger P."/>
            <person name="Mueller R.-W."/>
            <person name="Bruemmer F."/>
            <person name="Labrenz M."/>
            <person name="Spormann A.M."/>
            <person name="Op den Camp H."/>
            <person name="Overmann J."/>
            <person name="Amann R."/>
            <person name="Jetten M.S.M."/>
            <person name="Mascher T."/>
            <person name="Medema M.H."/>
            <person name="Devos D.P."/>
            <person name="Kaster A.-K."/>
            <person name="Ovreas L."/>
            <person name="Rohde M."/>
            <person name="Galperin M.Y."/>
            <person name="Jogler C."/>
        </authorList>
    </citation>
    <scope>NUCLEOTIDE SEQUENCE [LARGE SCALE GENOMIC DNA]</scope>
    <source>
        <strain evidence="1 2">KS4</strain>
    </source>
</reference>
<protein>
    <submittedName>
        <fullName evidence="1">Uncharacterized protein</fullName>
    </submittedName>
</protein>
<dbReference type="RefSeq" id="WP_145077642.1">
    <property type="nucleotide sequence ID" value="NZ_CP036425.1"/>
</dbReference>
<evidence type="ECO:0000313" key="1">
    <source>
        <dbReference type="EMBL" id="QDU34084.1"/>
    </source>
</evidence>
<evidence type="ECO:0000313" key="2">
    <source>
        <dbReference type="Proteomes" id="UP000317369"/>
    </source>
</evidence>
<dbReference type="Pfam" id="PF20583">
    <property type="entry name" value="DUF6786"/>
    <property type="match status" value="1"/>
</dbReference>